<evidence type="ECO:0000313" key="13">
    <source>
        <dbReference type="EMBL" id="CAD7452171.1"/>
    </source>
</evidence>
<dbReference type="SMART" id="SM00891">
    <property type="entry name" value="ERCC4"/>
    <property type="match status" value="1"/>
</dbReference>
<dbReference type="PANTHER" id="PTHR10150">
    <property type="entry name" value="DNA REPAIR ENDONUCLEASE XPF"/>
    <property type="match status" value="1"/>
</dbReference>
<evidence type="ECO:0000256" key="7">
    <source>
        <dbReference type="ARBA" id="ARBA00023125"/>
    </source>
</evidence>
<feature type="domain" description="ERCC4" evidence="12">
    <location>
        <begin position="519"/>
        <end position="599"/>
    </location>
</feature>
<feature type="region of interest" description="Disordered" evidence="11">
    <location>
        <begin position="332"/>
        <end position="380"/>
    </location>
</feature>
<evidence type="ECO:0000256" key="9">
    <source>
        <dbReference type="ARBA" id="ARBA00023242"/>
    </source>
</evidence>
<feature type="compositionally biased region" description="Acidic residues" evidence="11">
    <location>
        <begin position="480"/>
        <end position="489"/>
    </location>
</feature>
<evidence type="ECO:0000256" key="11">
    <source>
        <dbReference type="SAM" id="MobiDB-lite"/>
    </source>
</evidence>
<gene>
    <name evidence="13" type="ORF">TTEB3V08_LOCUS358</name>
</gene>
<dbReference type="GO" id="GO:0000110">
    <property type="term" value="C:nucleotide-excision repair factor 1 complex"/>
    <property type="evidence" value="ECO:0007669"/>
    <property type="project" value="TreeGrafter"/>
</dbReference>
<dbReference type="GO" id="GO:0003697">
    <property type="term" value="F:single-stranded DNA binding"/>
    <property type="evidence" value="ECO:0007669"/>
    <property type="project" value="TreeGrafter"/>
</dbReference>
<keyword evidence="7" id="KW-0238">DNA-binding</keyword>
<evidence type="ECO:0000256" key="3">
    <source>
        <dbReference type="ARBA" id="ARBA00022722"/>
    </source>
</evidence>
<keyword evidence="6" id="KW-0378">Hydrolase</keyword>
<feature type="region of interest" description="Disordered" evidence="11">
    <location>
        <begin position="480"/>
        <end position="516"/>
    </location>
</feature>
<feature type="compositionally biased region" description="Basic and acidic residues" evidence="11">
    <location>
        <begin position="332"/>
        <end position="354"/>
    </location>
</feature>
<keyword evidence="5" id="KW-0227">DNA damage</keyword>
<dbReference type="GO" id="GO:0003684">
    <property type="term" value="F:damaged DNA binding"/>
    <property type="evidence" value="ECO:0007669"/>
    <property type="project" value="TreeGrafter"/>
</dbReference>
<name>A0A7R9FEV0_9NEOP</name>
<evidence type="ECO:0000256" key="2">
    <source>
        <dbReference type="ARBA" id="ARBA00010015"/>
    </source>
</evidence>
<accession>A0A7R9FEV0</accession>
<feature type="region of interest" description="Disordered" evidence="11">
    <location>
        <begin position="765"/>
        <end position="793"/>
    </location>
</feature>
<keyword evidence="4" id="KW-0255">Endonuclease</keyword>
<feature type="compositionally biased region" description="Basic residues" evidence="11">
    <location>
        <begin position="779"/>
        <end position="793"/>
    </location>
</feature>
<dbReference type="InterPro" id="IPR006166">
    <property type="entry name" value="ERCC4_domain"/>
</dbReference>
<dbReference type="FunFam" id="3.40.50.10130:FF:000002">
    <property type="entry name" value="DNA repair endonuclease XPF"/>
    <property type="match status" value="1"/>
</dbReference>
<evidence type="ECO:0000259" key="12">
    <source>
        <dbReference type="SMART" id="SM00891"/>
    </source>
</evidence>
<dbReference type="InterPro" id="IPR047520">
    <property type="entry name" value="XPF_nuclease"/>
</dbReference>
<comment type="subcellular location">
    <subcellularLocation>
        <location evidence="1">Nucleus</location>
    </subcellularLocation>
</comment>
<evidence type="ECO:0000256" key="5">
    <source>
        <dbReference type="ARBA" id="ARBA00022763"/>
    </source>
</evidence>
<sequence>MLEYENQMFLDILHQDGLVIAAKGLGLESVFLSLLKVYSDPGNLVVVLGTTGKEEEFYLSQLEAEGVKCLPKVITNEYNSAEREIVYLEGGVLFMSSRILVVDLLKDRVPVANITGFLVCRAHSILESCQEAFALRLYRQKNKTGFVKAFSNSAQAFTVGFAQVERIMKTLFVKNLYLWPRFHATVHSSLEKLKPSVVELHLEMTPAMLQIQTALLDLMNFTVKEMRRVNPSLDMDDLTVENAISKSFHKVLQLQLDPIWHQLSSKTKQLVADLRTLSHILVSLSRYDCVTFNTQLSSLRNMDYVIKNSGWMLLDAAETLFLVAKQRVLGRPREKTVSDKDKNKTDPDKEKGIELLDVDPEPSPKWMALTEPEKEESSSIDAQPPLIVIHTFKKYGDPLALSRTLREVRPRFVLMYDADMAAVRRLEVYQSEHSEFQFQVFFLMYGGSVEEQAYLTSLRREKEAFDYLIKQKASMVVPEDQDGLSEDCSELSRDASKPDMAAGTNTRKGGHPARPQTTTVIVDMREFRSELPALIHKRGIEIEPVTLQVGDYILTPEICVERKSVSDLIGSLNSGRLYNQALAMTRYYAKPMLLIEFDQNKPFTLQGHFYVSNDVSSNDVTSKLQLLTLHFPKLRIVWSPSPYATAQLFEELKQGRAQPEAATAAAIGAELEQELLDVSDKYNTAIHDLVSKLPGVNSKNLRSLLIKGQSLDHLLKLTKVVLGYKPCRSQALIIDGSDSSTEELSGLVNNGTEAQSLYDALHKVYQPSQDSGPSSRGGRGGKFRGRGFKRRKN</sequence>
<keyword evidence="3" id="KW-0540">Nuclease</keyword>
<comment type="similarity">
    <text evidence="2">Belongs to the XPF family.</text>
</comment>
<organism evidence="13">
    <name type="scientific">Timema tahoe</name>
    <dbReference type="NCBI Taxonomy" id="61484"/>
    <lineage>
        <taxon>Eukaryota</taxon>
        <taxon>Metazoa</taxon>
        <taxon>Ecdysozoa</taxon>
        <taxon>Arthropoda</taxon>
        <taxon>Hexapoda</taxon>
        <taxon>Insecta</taxon>
        <taxon>Pterygota</taxon>
        <taxon>Neoptera</taxon>
        <taxon>Polyneoptera</taxon>
        <taxon>Phasmatodea</taxon>
        <taxon>Timematodea</taxon>
        <taxon>Timematoidea</taxon>
        <taxon>Timematidae</taxon>
        <taxon>Timema</taxon>
    </lineage>
</organism>
<protein>
    <recommendedName>
        <fullName evidence="10">DNA repair endonuclease XPF</fullName>
    </recommendedName>
</protein>
<dbReference type="GO" id="GO:1901255">
    <property type="term" value="P:nucleotide-excision repair involved in interstrand cross-link repair"/>
    <property type="evidence" value="ECO:0007669"/>
    <property type="project" value="TreeGrafter"/>
</dbReference>
<dbReference type="SUPFAM" id="SSF52980">
    <property type="entry name" value="Restriction endonuclease-like"/>
    <property type="match status" value="1"/>
</dbReference>
<dbReference type="Gene3D" id="1.10.150.20">
    <property type="entry name" value="5' to 3' exonuclease, C-terminal subdomain"/>
    <property type="match status" value="1"/>
</dbReference>
<evidence type="ECO:0000256" key="1">
    <source>
        <dbReference type="ARBA" id="ARBA00004123"/>
    </source>
</evidence>
<dbReference type="PANTHER" id="PTHR10150:SF0">
    <property type="entry name" value="DNA REPAIR ENDONUCLEASE XPF"/>
    <property type="match status" value="1"/>
</dbReference>
<keyword evidence="9" id="KW-0539">Nucleus</keyword>
<reference evidence="13" key="1">
    <citation type="submission" date="2020-11" db="EMBL/GenBank/DDBJ databases">
        <authorList>
            <person name="Tran Van P."/>
        </authorList>
    </citation>
    <scope>NUCLEOTIDE SEQUENCE</scope>
</reference>
<dbReference type="InterPro" id="IPR011335">
    <property type="entry name" value="Restrct_endonuc-II-like"/>
</dbReference>
<dbReference type="EMBL" id="OE000049">
    <property type="protein sequence ID" value="CAD7452171.1"/>
    <property type="molecule type" value="Genomic_DNA"/>
</dbReference>
<dbReference type="CDD" id="cd20078">
    <property type="entry name" value="XPF_nuclease_XPF_euk"/>
    <property type="match status" value="1"/>
</dbReference>
<proteinExistence type="inferred from homology"/>
<dbReference type="GO" id="GO:0000712">
    <property type="term" value="P:resolution of meiotic recombination intermediates"/>
    <property type="evidence" value="ECO:0007669"/>
    <property type="project" value="TreeGrafter"/>
</dbReference>
<keyword evidence="8" id="KW-0234">DNA repair</keyword>
<evidence type="ECO:0000256" key="10">
    <source>
        <dbReference type="ARBA" id="ARBA00072370"/>
    </source>
</evidence>
<evidence type="ECO:0000256" key="4">
    <source>
        <dbReference type="ARBA" id="ARBA00022759"/>
    </source>
</evidence>
<evidence type="ECO:0000256" key="6">
    <source>
        <dbReference type="ARBA" id="ARBA00022801"/>
    </source>
</evidence>
<dbReference type="Gene3D" id="3.40.50.10130">
    <property type="match status" value="1"/>
</dbReference>
<dbReference type="Pfam" id="PF02732">
    <property type="entry name" value="ERCC4"/>
    <property type="match status" value="1"/>
</dbReference>
<dbReference type="GO" id="GO:0000014">
    <property type="term" value="F:single-stranded DNA endodeoxyribonuclease activity"/>
    <property type="evidence" value="ECO:0007669"/>
    <property type="project" value="TreeGrafter"/>
</dbReference>
<evidence type="ECO:0000256" key="8">
    <source>
        <dbReference type="ARBA" id="ARBA00023204"/>
    </source>
</evidence>
<dbReference type="AlphaFoldDB" id="A0A7R9FEV0"/>
<dbReference type="GO" id="GO:0000724">
    <property type="term" value="P:double-strand break repair via homologous recombination"/>
    <property type="evidence" value="ECO:0007669"/>
    <property type="project" value="TreeGrafter"/>
</dbReference>